<gene>
    <name evidence="1" type="ordered locus">TOL2_C36700</name>
</gene>
<dbReference type="PANTHER" id="PTHR43169:SF3">
    <property type="entry name" value="ATPASE, PP-LOOP SUPERFAMILY-RELATED"/>
    <property type="match status" value="1"/>
</dbReference>
<protein>
    <submittedName>
        <fullName evidence="1">Conserved uncharacterized protein</fullName>
    </submittedName>
</protein>
<accession>K0NJZ5</accession>
<proteinExistence type="predicted"/>
<dbReference type="STRING" id="651182.TOL2_C36700"/>
<dbReference type="InterPro" id="IPR052188">
    <property type="entry name" value="Ni-pincer_cofactor_biosynth"/>
</dbReference>
<dbReference type="Proteomes" id="UP000007347">
    <property type="component" value="Chromosome"/>
</dbReference>
<reference evidence="1 2" key="1">
    <citation type="journal article" date="2013" name="Environ. Microbiol.">
        <title>Complete genome, catabolic sub-proteomes and key-metabolites of Desulfobacula toluolica Tol2, a marine, aromatic compound-degrading, sulfate-reducing bacterium.</title>
        <authorList>
            <person name="Wohlbrand L."/>
            <person name="Jacob J.H."/>
            <person name="Kube M."/>
            <person name="Mussmann M."/>
            <person name="Jarling R."/>
            <person name="Beck A."/>
            <person name="Amann R."/>
            <person name="Wilkes H."/>
            <person name="Reinhardt R."/>
            <person name="Rabus R."/>
        </authorList>
    </citation>
    <scope>NUCLEOTIDE SEQUENCE [LARGE SCALE GENOMIC DNA]</scope>
    <source>
        <strain evidence="2">DSM 7467 / Tol2</strain>
    </source>
</reference>
<dbReference type="OrthoDB" id="5366152at2"/>
<dbReference type="AlphaFoldDB" id="K0NJZ5"/>
<dbReference type="KEGG" id="dto:TOL2_C36700"/>
<name>K0NJZ5_DESTT</name>
<dbReference type="HOGENOM" id="CLU_056004_0_0_7"/>
<dbReference type="EMBL" id="FO203503">
    <property type="protein sequence ID" value="CCK81826.1"/>
    <property type="molecule type" value="Genomic_DNA"/>
</dbReference>
<evidence type="ECO:0000313" key="1">
    <source>
        <dbReference type="EMBL" id="CCK81826.1"/>
    </source>
</evidence>
<organism evidence="1 2">
    <name type="scientific">Desulfobacula toluolica (strain DSM 7467 / Tol2)</name>
    <dbReference type="NCBI Taxonomy" id="651182"/>
    <lineage>
        <taxon>Bacteria</taxon>
        <taxon>Pseudomonadati</taxon>
        <taxon>Thermodesulfobacteriota</taxon>
        <taxon>Desulfobacteria</taxon>
        <taxon>Desulfobacterales</taxon>
        <taxon>Desulfobacteraceae</taxon>
        <taxon>Desulfobacula</taxon>
    </lineage>
</organism>
<dbReference type="SUPFAM" id="SSF52402">
    <property type="entry name" value="Adenine nucleotide alpha hydrolases-like"/>
    <property type="match status" value="1"/>
</dbReference>
<dbReference type="InterPro" id="IPR020022">
    <property type="entry name" value="N-acetyl_sugar_amidoTrfase"/>
</dbReference>
<dbReference type="NCBIfam" id="TIGR03573">
    <property type="entry name" value="WbuX"/>
    <property type="match status" value="1"/>
</dbReference>
<dbReference type="Gene3D" id="3.40.50.620">
    <property type="entry name" value="HUPs"/>
    <property type="match status" value="1"/>
</dbReference>
<dbReference type="InterPro" id="IPR014729">
    <property type="entry name" value="Rossmann-like_a/b/a_fold"/>
</dbReference>
<dbReference type="PANTHER" id="PTHR43169">
    <property type="entry name" value="EXSB FAMILY PROTEIN"/>
    <property type="match status" value="1"/>
</dbReference>
<sequence>MSTRCSKCILPSDFPSVHLSKDGECNYCSLFEEKKINAPRESNKDRELKFEKILDRFKGKGQYDCLVPVSGGKDSMYVLYVLAKKYNLNILAYNFNNGFQSPLAVQNIKRAVKKLGVDLIIYKPNENMMFKFYKIFLSQAGEICGPCNTFIASMAKKIAKQNGIRLIMTGNSAKYSSAIDGVSASTYCDRKYFFSVLKEYKDIQDYMRNIFYSPIVHGFWKLTGTGPEKVDVLNYLHPGVANLQKIIEKEIEWVPPSDEYEHGDCLLNLLKDYLMCRKWGYSELTQAYSALIRNGEINREEALQKAEMEEVREPPAILESFLETIGLSNDEFEASKKRHFTDFANYSSSPLYILGKKCLNLVHQSK</sequence>
<keyword evidence="2" id="KW-1185">Reference proteome</keyword>
<evidence type="ECO:0000313" key="2">
    <source>
        <dbReference type="Proteomes" id="UP000007347"/>
    </source>
</evidence>
<dbReference type="RefSeq" id="WP_014959011.1">
    <property type="nucleotide sequence ID" value="NC_018645.1"/>
</dbReference>